<dbReference type="SUPFAM" id="SSF52540">
    <property type="entry name" value="P-loop containing nucleoside triphosphate hydrolases"/>
    <property type="match status" value="1"/>
</dbReference>
<reference evidence="3 4" key="1">
    <citation type="submission" date="2019-03" db="EMBL/GenBank/DDBJ databases">
        <title>Genomic Encyclopedia of Type Strains, Phase IV (KMG-IV): sequencing the most valuable type-strain genomes for metagenomic binning, comparative biology and taxonomic classification.</title>
        <authorList>
            <person name="Goeker M."/>
        </authorList>
    </citation>
    <scope>NUCLEOTIDE SEQUENCE [LARGE SCALE GENOMIC DNA]</scope>
    <source>
        <strain evidence="3 4">DSM 19345</strain>
    </source>
</reference>
<evidence type="ECO:0000256" key="1">
    <source>
        <dbReference type="SAM" id="MobiDB-lite"/>
    </source>
</evidence>
<proteinExistence type="predicted"/>
<comment type="caution">
    <text evidence="3">The sequence shown here is derived from an EMBL/GenBank/DDBJ whole genome shotgun (WGS) entry which is preliminary data.</text>
</comment>
<keyword evidence="3" id="KW-0808">Transferase</keyword>
<dbReference type="Pfam" id="PF00685">
    <property type="entry name" value="Sulfotransfer_1"/>
    <property type="match status" value="1"/>
</dbReference>
<dbReference type="AlphaFoldDB" id="A0A4V2UZC0"/>
<dbReference type="OrthoDB" id="9804504at2"/>
<keyword evidence="4" id="KW-1185">Reference proteome</keyword>
<evidence type="ECO:0000313" key="4">
    <source>
        <dbReference type="Proteomes" id="UP000295678"/>
    </source>
</evidence>
<evidence type="ECO:0000313" key="3">
    <source>
        <dbReference type="EMBL" id="TCT10718.1"/>
    </source>
</evidence>
<dbReference type="InterPro" id="IPR000863">
    <property type="entry name" value="Sulfotransferase_dom"/>
</dbReference>
<accession>A0A4V2UZC0</accession>
<dbReference type="InterPro" id="IPR027417">
    <property type="entry name" value="P-loop_NTPase"/>
</dbReference>
<feature type="domain" description="Sulfotransferase" evidence="2">
    <location>
        <begin position="52"/>
        <end position="230"/>
    </location>
</feature>
<dbReference type="Gene3D" id="3.40.50.300">
    <property type="entry name" value="P-loop containing nucleotide triphosphate hydrolases"/>
    <property type="match status" value="1"/>
</dbReference>
<sequence>MTRRPSPAARRAAACTGSGLVALCASTAVRAAQRYIVRAAPRLQRLGGRRHRILLACFPKSGSTWLRTILAGLPGMRAAWISEGAGRAEQELSAHRLAGAGFHDFVAQHHVRFHDGTRRQISRFGLKPVVLVRDIFDCLVSLADHLRSNWSELPQALVTPEVLALDDELLDFVVDMAAPWYIDFYVSWLSCPDAVLVRYEDLVRDPPAVVAGLVRRLGLEASATDIDRAIAAAATRPVLFNQGIVGRGAALTEAQRGRIHRQASYYPTADFTAIGIHPGGRAGADTARRAIRHNPIQIARSLTNSCDRSPVKCPSSRTHETSGVLR</sequence>
<dbReference type="Proteomes" id="UP000295678">
    <property type="component" value="Unassembled WGS sequence"/>
</dbReference>
<feature type="region of interest" description="Disordered" evidence="1">
    <location>
        <begin position="307"/>
        <end position="326"/>
    </location>
</feature>
<evidence type="ECO:0000259" key="2">
    <source>
        <dbReference type="Pfam" id="PF00685"/>
    </source>
</evidence>
<name>A0A4V2UZC0_9HYPH</name>
<protein>
    <submittedName>
        <fullName evidence="3">Sulfotransferase domain-containing protein</fullName>
    </submittedName>
</protein>
<dbReference type="GO" id="GO:0008146">
    <property type="term" value="F:sulfotransferase activity"/>
    <property type="evidence" value="ECO:0007669"/>
    <property type="project" value="InterPro"/>
</dbReference>
<organism evidence="3 4">
    <name type="scientific">Tepidamorphus gemmatus</name>
    <dbReference type="NCBI Taxonomy" id="747076"/>
    <lineage>
        <taxon>Bacteria</taxon>
        <taxon>Pseudomonadati</taxon>
        <taxon>Pseudomonadota</taxon>
        <taxon>Alphaproteobacteria</taxon>
        <taxon>Hyphomicrobiales</taxon>
        <taxon>Tepidamorphaceae</taxon>
        <taxon>Tepidamorphus</taxon>
    </lineage>
</organism>
<dbReference type="RefSeq" id="WP_132806554.1">
    <property type="nucleotide sequence ID" value="NZ_SMAK01000005.1"/>
</dbReference>
<dbReference type="EMBL" id="SMAK01000005">
    <property type="protein sequence ID" value="TCT10718.1"/>
    <property type="molecule type" value="Genomic_DNA"/>
</dbReference>
<gene>
    <name evidence="3" type="ORF">EDC22_105218</name>
</gene>